<dbReference type="NCBIfam" id="TIGR00260">
    <property type="entry name" value="thrC"/>
    <property type="match status" value="1"/>
</dbReference>
<accession>A0A7T7CC98</accession>
<dbReference type="RefSeq" id="WP_200123782.1">
    <property type="nucleotide sequence ID" value="NZ_CP054705.1"/>
</dbReference>
<dbReference type="Proteomes" id="UP000595823">
    <property type="component" value="Chromosome"/>
</dbReference>
<dbReference type="EC" id="4.2.3.1" evidence="5"/>
<dbReference type="GO" id="GO:0006565">
    <property type="term" value="P:L-serine catabolic process"/>
    <property type="evidence" value="ECO:0007669"/>
    <property type="project" value="TreeGrafter"/>
</dbReference>
<proteinExistence type="inferred from homology"/>
<dbReference type="KEGG" id="scia:HUG15_14500"/>
<comment type="similarity">
    <text evidence="2">Belongs to the threonine synthase family.</text>
</comment>
<dbReference type="PANTHER" id="PTHR48078:SF6">
    <property type="entry name" value="L-THREONINE DEHYDRATASE CATABOLIC TDCB"/>
    <property type="match status" value="1"/>
</dbReference>
<evidence type="ECO:0000256" key="3">
    <source>
        <dbReference type="ARBA" id="ARBA00022898"/>
    </source>
</evidence>
<dbReference type="InterPro" id="IPR001926">
    <property type="entry name" value="TrpB-like_PALP"/>
</dbReference>
<organism evidence="8 9">
    <name type="scientific">Salicibibacter cibarius</name>
    <dbReference type="NCBI Taxonomy" id="2743000"/>
    <lineage>
        <taxon>Bacteria</taxon>
        <taxon>Bacillati</taxon>
        <taxon>Bacillota</taxon>
        <taxon>Bacilli</taxon>
        <taxon>Bacillales</taxon>
        <taxon>Bacillaceae</taxon>
        <taxon>Salicibibacter</taxon>
    </lineage>
</organism>
<evidence type="ECO:0000313" key="9">
    <source>
        <dbReference type="Proteomes" id="UP000595823"/>
    </source>
</evidence>
<dbReference type="GO" id="GO:0003941">
    <property type="term" value="F:L-serine ammonia-lyase activity"/>
    <property type="evidence" value="ECO:0007669"/>
    <property type="project" value="TreeGrafter"/>
</dbReference>
<dbReference type="AlphaFoldDB" id="A0A7T7CC98"/>
<gene>
    <name evidence="8" type="primary">thrC</name>
    <name evidence="8" type="ORF">HUG15_14500</name>
</gene>
<name>A0A7T7CC98_9BACI</name>
<protein>
    <recommendedName>
        <fullName evidence="5">Threonine synthase</fullName>
        <ecNumber evidence="5">4.2.3.1</ecNumber>
    </recommendedName>
</protein>
<dbReference type="Gene3D" id="3.40.50.1100">
    <property type="match status" value="2"/>
</dbReference>
<evidence type="ECO:0000259" key="7">
    <source>
        <dbReference type="Pfam" id="PF00291"/>
    </source>
</evidence>
<dbReference type="PANTHER" id="PTHR48078">
    <property type="entry name" value="THREONINE DEHYDRATASE, MITOCHONDRIAL-RELATED"/>
    <property type="match status" value="1"/>
</dbReference>
<dbReference type="Pfam" id="PF00291">
    <property type="entry name" value="PALP"/>
    <property type="match status" value="1"/>
</dbReference>
<evidence type="ECO:0000313" key="8">
    <source>
        <dbReference type="EMBL" id="QQK76654.1"/>
    </source>
</evidence>
<dbReference type="GO" id="GO:0009088">
    <property type="term" value="P:threonine biosynthetic process"/>
    <property type="evidence" value="ECO:0007669"/>
    <property type="project" value="UniProtKB-UniRule"/>
</dbReference>
<evidence type="ECO:0000256" key="2">
    <source>
        <dbReference type="ARBA" id="ARBA00005517"/>
    </source>
</evidence>
<dbReference type="SUPFAM" id="SSF53686">
    <property type="entry name" value="Tryptophan synthase beta subunit-like PLP-dependent enzymes"/>
    <property type="match status" value="1"/>
</dbReference>
<evidence type="ECO:0000256" key="6">
    <source>
        <dbReference type="PIRSR" id="PIRSR604450-51"/>
    </source>
</evidence>
<dbReference type="InterPro" id="IPR036052">
    <property type="entry name" value="TrpB-like_PALP_sf"/>
</dbReference>
<dbReference type="GO" id="GO:0004794">
    <property type="term" value="F:threonine deaminase activity"/>
    <property type="evidence" value="ECO:0007669"/>
    <property type="project" value="TreeGrafter"/>
</dbReference>
<dbReference type="EMBL" id="CP054705">
    <property type="protein sequence ID" value="QQK76654.1"/>
    <property type="molecule type" value="Genomic_DNA"/>
</dbReference>
<keyword evidence="4 8" id="KW-0456">Lyase</keyword>
<evidence type="ECO:0000256" key="4">
    <source>
        <dbReference type="ARBA" id="ARBA00023239"/>
    </source>
</evidence>
<dbReference type="InterPro" id="IPR050147">
    <property type="entry name" value="Ser/Thr_Dehydratase"/>
</dbReference>
<sequence length="407" mass="44320">MKNYTRSLRCINCGKISSLKPIYSCEMCGGVLEVTYDYKKFKKDHETIYNISLANKSSLLPIDINEEEPFPYFNTPLIKAKGIGLDVGTNNLYFKLEFNTLTGSFKDRPVYVGIKKAKEFGYQKVIVASSGNGASAVAAYATREGLESIVLVPATTPAAKVSQAYAYGAKVIKVEGPYSNAFNLAWQISQEEDVYNITTTFLNPYTIEGDKVVAYELIQNLKGNSPDYVVVPIGAGPLLVGIYNGFYENTLINEKQKIPHMIGVQSMGCNPIVKAFNEGKQHVTPEKSPDTIAGGIGDGLVGYSQDGTYTLNTIKDSEGIALEVSDKEIMHAKNLLASREGLYVETSSAASVAALIKHAKTHPFSSTSNIVIILTGHGLKESFGKNIEEEVPVISNNVEALKLLLKK</sequence>
<keyword evidence="9" id="KW-1185">Reference proteome</keyword>
<dbReference type="GO" id="GO:0009097">
    <property type="term" value="P:isoleucine biosynthetic process"/>
    <property type="evidence" value="ECO:0007669"/>
    <property type="project" value="TreeGrafter"/>
</dbReference>
<evidence type="ECO:0000256" key="1">
    <source>
        <dbReference type="ARBA" id="ARBA00001933"/>
    </source>
</evidence>
<dbReference type="GO" id="GO:0006567">
    <property type="term" value="P:L-threonine catabolic process"/>
    <property type="evidence" value="ECO:0007669"/>
    <property type="project" value="TreeGrafter"/>
</dbReference>
<dbReference type="GO" id="GO:0004795">
    <property type="term" value="F:threonine synthase activity"/>
    <property type="evidence" value="ECO:0007669"/>
    <property type="project" value="UniProtKB-UniRule"/>
</dbReference>
<evidence type="ECO:0000256" key="5">
    <source>
        <dbReference type="NCBIfam" id="TIGR00260"/>
    </source>
</evidence>
<feature type="modified residue" description="N6-(pyridoxal phosphate)lysine" evidence="6">
    <location>
        <position position="106"/>
    </location>
</feature>
<dbReference type="InterPro" id="IPR004450">
    <property type="entry name" value="Thr_synthase-like"/>
</dbReference>
<keyword evidence="3 6" id="KW-0663">Pyridoxal phosphate</keyword>
<reference evidence="8 9" key="1">
    <citation type="submission" date="2020-06" db="EMBL/GenBank/DDBJ databases">
        <title>Genomic analysis of Salicibibacter sp. NKC5-3.</title>
        <authorList>
            <person name="Oh Y.J."/>
        </authorList>
    </citation>
    <scope>NUCLEOTIDE SEQUENCE [LARGE SCALE GENOMIC DNA]</scope>
    <source>
        <strain evidence="8 9">NKC5-3</strain>
    </source>
</reference>
<dbReference type="CDD" id="cd01563">
    <property type="entry name" value="Thr-synth_1"/>
    <property type="match status" value="1"/>
</dbReference>
<comment type="cofactor">
    <cofactor evidence="1 6">
        <name>pyridoxal 5'-phosphate</name>
        <dbReference type="ChEBI" id="CHEBI:597326"/>
    </cofactor>
</comment>
<feature type="domain" description="Tryptophan synthase beta chain-like PALP" evidence="7">
    <location>
        <begin position="72"/>
        <end position="376"/>
    </location>
</feature>